<dbReference type="GO" id="GO:0003688">
    <property type="term" value="F:DNA replication origin binding"/>
    <property type="evidence" value="ECO:0007669"/>
    <property type="project" value="TreeGrafter"/>
</dbReference>
<dbReference type="EMBL" id="SIDB01000006">
    <property type="protein sequence ID" value="KAI3431512.1"/>
    <property type="molecule type" value="Genomic_DNA"/>
</dbReference>
<dbReference type="GO" id="GO:0005664">
    <property type="term" value="C:nuclear origin of replication recognition complex"/>
    <property type="evidence" value="ECO:0007669"/>
    <property type="project" value="TreeGrafter"/>
</dbReference>
<feature type="compositionally biased region" description="Basic residues" evidence="6">
    <location>
        <begin position="67"/>
        <end position="77"/>
    </location>
</feature>
<dbReference type="Proteomes" id="UP001055712">
    <property type="component" value="Unassembled WGS sequence"/>
</dbReference>
<dbReference type="PANTHER" id="PTHR12087:SF0">
    <property type="entry name" value="ORIGIN RECOGNITION COMPLEX SUBUNIT 4"/>
    <property type="match status" value="1"/>
</dbReference>
<feature type="compositionally biased region" description="Low complexity" evidence="6">
    <location>
        <begin position="124"/>
        <end position="145"/>
    </location>
</feature>
<dbReference type="OrthoDB" id="343623at2759"/>
<dbReference type="InterPro" id="IPR032705">
    <property type="entry name" value="ORC4_C"/>
</dbReference>
<dbReference type="PANTHER" id="PTHR12087">
    <property type="entry name" value="ORIGIN RECOGNITION COMPLEX SUBUNIT 4"/>
    <property type="match status" value="1"/>
</dbReference>
<comment type="caution">
    <text evidence="9">The sequence shown here is derived from an EMBL/GenBank/DDBJ whole genome shotgun (WGS) entry which is preliminary data.</text>
</comment>
<evidence type="ECO:0008006" key="11">
    <source>
        <dbReference type="Google" id="ProtNLM"/>
    </source>
</evidence>
<dbReference type="InterPro" id="IPR027417">
    <property type="entry name" value="P-loop_NTPase"/>
</dbReference>
<feature type="region of interest" description="Disordered" evidence="6">
    <location>
        <begin position="15"/>
        <end position="225"/>
    </location>
</feature>
<evidence type="ECO:0000256" key="3">
    <source>
        <dbReference type="ARBA" id="ARBA00022705"/>
    </source>
</evidence>
<proteinExistence type="inferred from homology"/>
<name>A0A9D4TQ38_CHLVU</name>
<gene>
    <name evidence="9" type="ORF">D9Q98_004562</name>
</gene>
<keyword evidence="5" id="KW-0539">Nucleus</keyword>
<dbReference type="Pfam" id="PF14629">
    <property type="entry name" value="ORC4_C"/>
    <property type="match status" value="1"/>
</dbReference>
<keyword evidence="4" id="KW-0238">DNA-binding</keyword>
<sequence length="689" mass="74623">MLTGIISKTTALLGVAAEKKSGKSSNKSARKRKKELTSWTDEDLEESSFQVQVEEEPHALNEPAARPSKRKRRTPNKRQKEEAEAAAEAEQAANDAPRRSGRLGSQAAQQPAARQELQAHGCNAQGRPQQEQQAQQQQQQGSRSPTPAIAAAAGQVLEMSEPPSTASGGSAAARRRSKRTSQQRAKQQRPQQLARAVPPAAAVLPEAGPAVDDEEGREEQAAAPLTNSLAAVSSFLLQRITLPRSEEAGSMQLRPRLQEACDSLRASLDNTVELGHNNSVLVVGPRGSGKTLMTERALAQLEARWNTTPRDPAVGVIRLTGLAHADERTAFREIARQLCDVFQCSFSKAASIGENISFLRGMLERLASCDKSAVFVLDEFDLFATKRSKQTLLYNLLDSLQTSGMQAAVVGLSCRQDVVEMLEKRVKSRFSHRKLDLSLPTSVMPVAPRDADDVRAADAGQDGALEVLQSMLTLPPTFPQPAAAQTWNPAVEAATAAPEVRTSLQRCINIYPSMRHLALIASMALSSLDKPGAAPGLTPRVLGAAVVRLLACRKSMVTTISGLPILDLILLVAVHRVRAKGADDFNFEMAHNEFSKYTLHGRHVDTYSKGAAAKAYDHLLSQGLVAFVDPRSEVRVGARPYAAAYLQVTREEIEEGMEAHWLPQQSLMEWFKREAGLGTTAGQFLSGGI</sequence>
<dbReference type="Gene3D" id="3.40.50.300">
    <property type="entry name" value="P-loop containing nucleotide triphosphate hydrolases"/>
    <property type="match status" value="1"/>
</dbReference>
<protein>
    <recommendedName>
        <fullName evidence="11">Origin recognition complex subunit 4</fullName>
    </recommendedName>
</protein>
<dbReference type="GO" id="GO:0006270">
    <property type="term" value="P:DNA replication initiation"/>
    <property type="evidence" value="ECO:0007669"/>
    <property type="project" value="TreeGrafter"/>
</dbReference>
<organism evidence="9 10">
    <name type="scientific">Chlorella vulgaris</name>
    <name type="common">Green alga</name>
    <dbReference type="NCBI Taxonomy" id="3077"/>
    <lineage>
        <taxon>Eukaryota</taxon>
        <taxon>Viridiplantae</taxon>
        <taxon>Chlorophyta</taxon>
        <taxon>core chlorophytes</taxon>
        <taxon>Trebouxiophyceae</taxon>
        <taxon>Chlorellales</taxon>
        <taxon>Chlorellaceae</taxon>
        <taxon>Chlorella clade</taxon>
        <taxon>Chlorella</taxon>
    </lineage>
</organism>
<reference evidence="9" key="2">
    <citation type="submission" date="2020-11" db="EMBL/GenBank/DDBJ databases">
        <authorList>
            <person name="Cecchin M."/>
            <person name="Marcolungo L."/>
            <person name="Rossato M."/>
            <person name="Girolomoni L."/>
            <person name="Cosentino E."/>
            <person name="Cuine S."/>
            <person name="Li-Beisson Y."/>
            <person name="Delledonne M."/>
            <person name="Ballottari M."/>
        </authorList>
    </citation>
    <scope>NUCLEOTIDE SEQUENCE</scope>
    <source>
        <strain evidence="9">211/11P</strain>
        <tissue evidence="9">Whole cell</tissue>
    </source>
</reference>
<dbReference type="InterPro" id="IPR041664">
    <property type="entry name" value="AAA_16"/>
</dbReference>
<dbReference type="InterPro" id="IPR016527">
    <property type="entry name" value="ORC4"/>
</dbReference>
<evidence type="ECO:0000256" key="1">
    <source>
        <dbReference type="ARBA" id="ARBA00004123"/>
    </source>
</evidence>
<evidence type="ECO:0000259" key="8">
    <source>
        <dbReference type="Pfam" id="PF14629"/>
    </source>
</evidence>
<evidence type="ECO:0000313" key="10">
    <source>
        <dbReference type="Proteomes" id="UP001055712"/>
    </source>
</evidence>
<dbReference type="SUPFAM" id="SSF52540">
    <property type="entry name" value="P-loop containing nucleoside triphosphate hydrolases"/>
    <property type="match status" value="1"/>
</dbReference>
<feature type="domain" description="Origin recognition complex subunit 4 C-terminal" evidence="8">
    <location>
        <begin position="466"/>
        <end position="656"/>
    </location>
</feature>
<comment type="subcellular location">
    <subcellularLocation>
        <location evidence="1">Nucleus</location>
    </subcellularLocation>
</comment>
<evidence type="ECO:0000313" key="9">
    <source>
        <dbReference type="EMBL" id="KAI3431512.1"/>
    </source>
</evidence>
<accession>A0A9D4TQ38</accession>
<feature type="compositionally biased region" description="Low complexity" evidence="6">
    <location>
        <begin position="182"/>
        <end position="205"/>
    </location>
</feature>
<evidence type="ECO:0000256" key="4">
    <source>
        <dbReference type="ARBA" id="ARBA00023125"/>
    </source>
</evidence>
<dbReference type="CDD" id="cd00009">
    <property type="entry name" value="AAA"/>
    <property type="match status" value="1"/>
</dbReference>
<evidence type="ECO:0000256" key="6">
    <source>
        <dbReference type="SAM" id="MobiDB-lite"/>
    </source>
</evidence>
<comment type="similarity">
    <text evidence="2">Belongs to the ORC4 family.</text>
</comment>
<dbReference type="AlphaFoldDB" id="A0A9D4TQ38"/>
<feature type="domain" description="Orc1-like AAA ATPase" evidence="7">
    <location>
        <begin position="263"/>
        <end position="402"/>
    </location>
</feature>
<keyword evidence="3" id="KW-0235">DNA replication</keyword>
<evidence type="ECO:0000259" key="7">
    <source>
        <dbReference type="Pfam" id="PF13191"/>
    </source>
</evidence>
<keyword evidence="10" id="KW-1185">Reference proteome</keyword>
<evidence type="ECO:0000256" key="2">
    <source>
        <dbReference type="ARBA" id="ARBA00005334"/>
    </source>
</evidence>
<evidence type="ECO:0000256" key="5">
    <source>
        <dbReference type="ARBA" id="ARBA00023242"/>
    </source>
</evidence>
<reference evidence="9" key="1">
    <citation type="journal article" date="2019" name="Plant J.">
        <title>Chlorella vulgaris genome assembly and annotation reveals the molecular basis for metabolic acclimation to high light conditions.</title>
        <authorList>
            <person name="Cecchin M."/>
            <person name="Marcolungo L."/>
            <person name="Rossato M."/>
            <person name="Girolomoni L."/>
            <person name="Cosentino E."/>
            <person name="Cuine S."/>
            <person name="Li-Beisson Y."/>
            <person name="Delledonne M."/>
            <person name="Ballottari M."/>
        </authorList>
    </citation>
    <scope>NUCLEOTIDE SEQUENCE</scope>
    <source>
        <strain evidence="9">211/11P</strain>
    </source>
</reference>
<dbReference type="Pfam" id="PF13191">
    <property type="entry name" value="AAA_16"/>
    <property type="match status" value="1"/>
</dbReference>